<name>A0ABW1RPC1_9LACO</name>
<dbReference type="GO" id="GO:0016746">
    <property type="term" value="F:acyltransferase activity"/>
    <property type="evidence" value="ECO:0007669"/>
    <property type="project" value="UniProtKB-KW"/>
</dbReference>
<dbReference type="EMBL" id="JBHSSF010000019">
    <property type="protein sequence ID" value="MFC6176648.1"/>
    <property type="molecule type" value="Genomic_DNA"/>
</dbReference>
<dbReference type="InterPro" id="IPR016181">
    <property type="entry name" value="Acyl_CoA_acyltransferase"/>
</dbReference>
<protein>
    <submittedName>
        <fullName evidence="3">GNAT family N-acetyltransferase</fullName>
        <ecNumber evidence="3">2.3.-.-</ecNumber>
    </submittedName>
</protein>
<dbReference type="InterPro" id="IPR050769">
    <property type="entry name" value="NAT_camello-type"/>
</dbReference>
<dbReference type="SUPFAM" id="SSF55729">
    <property type="entry name" value="Acyl-CoA N-acyltransferases (Nat)"/>
    <property type="match status" value="1"/>
</dbReference>
<dbReference type="Proteomes" id="UP001596288">
    <property type="component" value="Unassembled WGS sequence"/>
</dbReference>
<dbReference type="RefSeq" id="WP_137610320.1">
    <property type="nucleotide sequence ID" value="NZ_BJDF01000001.1"/>
</dbReference>
<keyword evidence="1 3" id="KW-0808">Transferase</keyword>
<dbReference type="Pfam" id="PF00583">
    <property type="entry name" value="Acetyltransf_1"/>
    <property type="match status" value="1"/>
</dbReference>
<gene>
    <name evidence="3" type="ORF">ACFQAV_07330</name>
</gene>
<organism evidence="3 4">
    <name type="scientific">Companilactobacillus huachuanensis</name>
    <dbReference type="NCBI Taxonomy" id="2559914"/>
    <lineage>
        <taxon>Bacteria</taxon>
        <taxon>Bacillati</taxon>
        <taxon>Bacillota</taxon>
        <taxon>Bacilli</taxon>
        <taxon>Lactobacillales</taxon>
        <taxon>Lactobacillaceae</taxon>
        <taxon>Companilactobacillus</taxon>
    </lineage>
</organism>
<proteinExistence type="predicted"/>
<dbReference type="PANTHER" id="PTHR13947:SF37">
    <property type="entry name" value="LD18367P"/>
    <property type="match status" value="1"/>
</dbReference>
<dbReference type="EC" id="2.3.-.-" evidence="3"/>
<keyword evidence="4" id="KW-1185">Reference proteome</keyword>
<reference evidence="4" key="1">
    <citation type="journal article" date="2019" name="Int. J. Syst. Evol. Microbiol.">
        <title>The Global Catalogue of Microorganisms (GCM) 10K type strain sequencing project: providing services to taxonomists for standard genome sequencing and annotation.</title>
        <authorList>
            <consortium name="The Broad Institute Genomics Platform"/>
            <consortium name="The Broad Institute Genome Sequencing Center for Infectious Disease"/>
            <person name="Wu L."/>
            <person name="Ma J."/>
        </authorList>
    </citation>
    <scope>NUCLEOTIDE SEQUENCE [LARGE SCALE GENOMIC DNA]</scope>
    <source>
        <strain evidence="4">CCM 8927</strain>
    </source>
</reference>
<dbReference type="InterPro" id="IPR000182">
    <property type="entry name" value="GNAT_dom"/>
</dbReference>
<feature type="domain" description="N-acetyltransferase" evidence="2">
    <location>
        <begin position="3"/>
        <end position="163"/>
    </location>
</feature>
<evidence type="ECO:0000256" key="1">
    <source>
        <dbReference type="ARBA" id="ARBA00022679"/>
    </source>
</evidence>
<keyword evidence="3" id="KW-0012">Acyltransferase</keyword>
<accession>A0ABW1RPC1</accession>
<sequence>MKIVSYQNNPQHLAQLVDLINYCQNIEANLKIKMAEQDDIFQINDYYQKKAGNFWIALDDNRVVGSIALLPIDSQTAVLKKFFTYPEFRGQPQHLGAKLYQKLLTFAQEKNFKRLVLDTPEGETRSHYFYEHHGFKQVSPDNFNADYPYPNRNSRLYELILKDNH</sequence>
<comment type="caution">
    <text evidence="3">The sequence shown here is derived from an EMBL/GenBank/DDBJ whole genome shotgun (WGS) entry which is preliminary data.</text>
</comment>
<dbReference type="CDD" id="cd04301">
    <property type="entry name" value="NAT_SF"/>
    <property type="match status" value="1"/>
</dbReference>
<dbReference type="Gene3D" id="3.40.630.30">
    <property type="match status" value="1"/>
</dbReference>
<evidence type="ECO:0000313" key="3">
    <source>
        <dbReference type="EMBL" id="MFC6176648.1"/>
    </source>
</evidence>
<dbReference type="PANTHER" id="PTHR13947">
    <property type="entry name" value="GNAT FAMILY N-ACETYLTRANSFERASE"/>
    <property type="match status" value="1"/>
</dbReference>
<evidence type="ECO:0000313" key="4">
    <source>
        <dbReference type="Proteomes" id="UP001596288"/>
    </source>
</evidence>
<dbReference type="PROSITE" id="PS51186">
    <property type="entry name" value="GNAT"/>
    <property type="match status" value="1"/>
</dbReference>
<evidence type="ECO:0000259" key="2">
    <source>
        <dbReference type="PROSITE" id="PS51186"/>
    </source>
</evidence>